<evidence type="ECO:0000313" key="3">
    <source>
        <dbReference type="Proteomes" id="UP000662939"/>
    </source>
</evidence>
<dbReference type="PANTHER" id="PTHR34846:SF10">
    <property type="entry name" value="CYTOPLASMIC PROTEIN"/>
    <property type="match status" value="1"/>
</dbReference>
<dbReference type="NCBIfam" id="TIGR00778">
    <property type="entry name" value="ahpD_dom"/>
    <property type="match status" value="1"/>
</dbReference>
<dbReference type="AlphaFoldDB" id="A0A895XKQ5"/>
<reference evidence="2" key="1">
    <citation type="submission" date="2021-02" db="EMBL/GenBank/DDBJ databases">
        <title>Natronoglycomyces albus gen. nov., sp. nov, a haloalkaliphilic actinobacterium from a soda solonchak soil.</title>
        <authorList>
            <person name="Sorokin D.Y."/>
            <person name="Khijniak T.V."/>
            <person name="Zakharycheva A.P."/>
            <person name="Boueva O.V."/>
            <person name="Ariskina E.V."/>
            <person name="Hahnke R.L."/>
            <person name="Bunk B."/>
            <person name="Sproer C."/>
            <person name="Schumann P."/>
            <person name="Evtushenko L.I."/>
            <person name="Kublanov I.V."/>
        </authorList>
    </citation>
    <scope>NUCLEOTIDE SEQUENCE</scope>
    <source>
        <strain evidence="2">DSM 106290</strain>
    </source>
</reference>
<protein>
    <submittedName>
        <fullName evidence="2">Carboxymuconolactone decarboxylase family protein</fullName>
    </submittedName>
</protein>
<accession>A0A895XKQ5</accession>
<dbReference type="InterPro" id="IPR003779">
    <property type="entry name" value="CMD-like"/>
</dbReference>
<dbReference type="GO" id="GO:0051920">
    <property type="term" value="F:peroxiredoxin activity"/>
    <property type="evidence" value="ECO:0007669"/>
    <property type="project" value="InterPro"/>
</dbReference>
<dbReference type="PANTHER" id="PTHR34846">
    <property type="entry name" value="4-CARBOXYMUCONOLACTONE DECARBOXYLASE FAMILY PROTEIN (AFU_ORTHOLOGUE AFUA_6G11590)"/>
    <property type="match status" value="1"/>
</dbReference>
<keyword evidence="3" id="KW-1185">Reference proteome</keyword>
<gene>
    <name evidence="2" type="ORF">JQS30_11380</name>
</gene>
<feature type="domain" description="Carboxymuconolactone decarboxylase-like" evidence="1">
    <location>
        <begin position="12"/>
        <end position="93"/>
    </location>
</feature>
<proteinExistence type="predicted"/>
<dbReference type="InterPro" id="IPR004675">
    <property type="entry name" value="AhpD_core"/>
</dbReference>
<organism evidence="2 3">
    <name type="scientific">Natronoglycomyces albus</name>
    <dbReference type="NCBI Taxonomy" id="2811108"/>
    <lineage>
        <taxon>Bacteria</taxon>
        <taxon>Bacillati</taxon>
        <taxon>Actinomycetota</taxon>
        <taxon>Actinomycetes</taxon>
        <taxon>Glycomycetales</taxon>
        <taxon>Glycomycetaceae</taxon>
        <taxon>Natronoglycomyces</taxon>
    </lineage>
</organism>
<sequence length="147" mass="16400">MSERMDISQAAPDGYKAVLNLEMYVREAVEHSLLELVKLRASIINECAYCVDMHSRDALAAGEDSRRLFTVAAWRESPFFSQRERAALALTDEVTTLGREGVTDQVWSQATAAFSEKELADLLLAICTINVWNRIAVPTRKAPPQTV</sequence>
<name>A0A895XKQ5_9ACTN</name>
<dbReference type="InterPro" id="IPR029032">
    <property type="entry name" value="AhpD-like"/>
</dbReference>
<dbReference type="KEGG" id="nav:JQS30_11380"/>
<dbReference type="SUPFAM" id="SSF69118">
    <property type="entry name" value="AhpD-like"/>
    <property type="match status" value="1"/>
</dbReference>
<dbReference type="Pfam" id="PF02627">
    <property type="entry name" value="CMD"/>
    <property type="match status" value="1"/>
</dbReference>
<evidence type="ECO:0000313" key="2">
    <source>
        <dbReference type="EMBL" id="QSB04392.1"/>
    </source>
</evidence>
<dbReference type="RefSeq" id="WP_213170389.1">
    <property type="nucleotide sequence ID" value="NZ_CP070496.1"/>
</dbReference>
<evidence type="ECO:0000259" key="1">
    <source>
        <dbReference type="Pfam" id="PF02627"/>
    </source>
</evidence>
<dbReference type="Gene3D" id="1.20.1290.10">
    <property type="entry name" value="AhpD-like"/>
    <property type="match status" value="1"/>
</dbReference>
<dbReference type="EMBL" id="CP070496">
    <property type="protein sequence ID" value="QSB04392.1"/>
    <property type="molecule type" value="Genomic_DNA"/>
</dbReference>
<dbReference type="Proteomes" id="UP000662939">
    <property type="component" value="Chromosome"/>
</dbReference>